<proteinExistence type="inferred from homology"/>
<keyword evidence="4" id="KW-1185">Reference proteome</keyword>
<dbReference type="Proteomes" id="UP000199249">
    <property type="component" value="Unassembled WGS sequence"/>
</dbReference>
<dbReference type="FunFam" id="3.40.50.1820:FF:000205">
    <property type="entry name" value="Non-haem bromoperoxidase BPO-A2"/>
    <property type="match status" value="1"/>
</dbReference>
<dbReference type="OrthoDB" id="9780932at2"/>
<dbReference type="InterPro" id="IPR050471">
    <property type="entry name" value="AB_hydrolase"/>
</dbReference>
<dbReference type="SUPFAM" id="SSF53474">
    <property type="entry name" value="alpha/beta-Hydrolases"/>
    <property type="match status" value="1"/>
</dbReference>
<dbReference type="InterPro" id="IPR000639">
    <property type="entry name" value="Epox_hydrolase-like"/>
</dbReference>
<organism evidence="3 4">
    <name type="scientific">Hymenobacter psychrophilus</name>
    <dbReference type="NCBI Taxonomy" id="651662"/>
    <lineage>
        <taxon>Bacteria</taxon>
        <taxon>Pseudomonadati</taxon>
        <taxon>Bacteroidota</taxon>
        <taxon>Cytophagia</taxon>
        <taxon>Cytophagales</taxon>
        <taxon>Hymenobacteraceae</taxon>
        <taxon>Hymenobacter</taxon>
    </lineage>
</organism>
<dbReference type="RefSeq" id="WP_092738928.1">
    <property type="nucleotide sequence ID" value="NZ_FNOV01000004.1"/>
</dbReference>
<name>A0A1H3FVW8_9BACT</name>
<protein>
    <submittedName>
        <fullName evidence="3">Pimeloyl-ACP methyl ester carboxylesterase</fullName>
    </submittedName>
</protein>
<feature type="domain" description="AB hydrolase-1" evidence="2">
    <location>
        <begin position="26"/>
        <end position="263"/>
    </location>
</feature>
<accession>A0A1H3FVW8</accession>
<dbReference type="EMBL" id="FNOV01000004">
    <property type="protein sequence ID" value="SDX94957.1"/>
    <property type="molecule type" value="Genomic_DNA"/>
</dbReference>
<sequence length="288" mass="32046">MNHLITGQDARGNDIKLDYIDHGDGKPVVLIHGWPATYKMWEYQLNALTEQGFRVIAYTRRGFGNSSKPSEGHDYDTYADDLKAVLDQLDLQDVTLVGFSMGGGEVARYMGRHAGARVSRVAFVSAVTPFLLKTADNPEGVDRQTFDEMVEGLEKDRFDYLQGFGKKFYGVGLLSNPVSEATLDWTQAMCQIADPRATILSVRAWSETDFRQDLGTIQVPTLVIHGGDDALVPPAVSGERMTRFVPHAEFVEYAGAPHGLFIPEKERLNRDLITFVHGGDVQKTSDRY</sequence>
<dbReference type="Gene3D" id="3.40.50.1820">
    <property type="entry name" value="alpha/beta hydrolase"/>
    <property type="match status" value="1"/>
</dbReference>
<dbReference type="InterPro" id="IPR029058">
    <property type="entry name" value="AB_hydrolase_fold"/>
</dbReference>
<evidence type="ECO:0000256" key="1">
    <source>
        <dbReference type="ARBA" id="ARBA00038128"/>
    </source>
</evidence>
<dbReference type="InterPro" id="IPR000073">
    <property type="entry name" value="AB_hydrolase_1"/>
</dbReference>
<dbReference type="STRING" id="651662.SAMN04488069_104240"/>
<dbReference type="PANTHER" id="PTHR43433">
    <property type="entry name" value="HYDROLASE, ALPHA/BETA FOLD FAMILY PROTEIN"/>
    <property type="match status" value="1"/>
</dbReference>
<dbReference type="Pfam" id="PF00561">
    <property type="entry name" value="Abhydrolase_1"/>
    <property type="match status" value="1"/>
</dbReference>
<dbReference type="PRINTS" id="PR00412">
    <property type="entry name" value="EPOXHYDRLASE"/>
</dbReference>
<comment type="similarity">
    <text evidence="1">Belongs to the AB hydrolase superfamily. Bacterial non-heme haloperoxidase / perhydrolase family.</text>
</comment>
<gene>
    <name evidence="3" type="ORF">SAMN04488069_104240</name>
</gene>
<dbReference type="GO" id="GO:0003824">
    <property type="term" value="F:catalytic activity"/>
    <property type="evidence" value="ECO:0007669"/>
    <property type="project" value="InterPro"/>
</dbReference>
<dbReference type="AlphaFoldDB" id="A0A1H3FVW8"/>
<dbReference type="PANTHER" id="PTHR43433:SF4">
    <property type="entry name" value="NON-HEME CHLOROPEROXIDASE-RELATED"/>
    <property type="match status" value="1"/>
</dbReference>
<evidence type="ECO:0000313" key="4">
    <source>
        <dbReference type="Proteomes" id="UP000199249"/>
    </source>
</evidence>
<evidence type="ECO:0000313" key="3">
    <source>
        <dbReference type="EMBL" id="SDX94957.1"/>
    </source>
</evidence>
<dbReference type="PRINTS" id="PR00111">
    <property type="entry name" value="ABHYDROLASE"/>
</dbReference>
<evidence type="ECO:0000259" key="2">
    <source>
        <dbReference type="Pfam" id="PF00561"/>
    </source>
</evidence>
<reference evidence="4" key="1">
    <citation type="submission" date="2016-10" db="EMBL/GenBank/DDBJ databases">
        <authorList>
            <person name="Varghese N."/>
            <person name="Submissions S."/>
        </authorList>
    </citation>
    <scope>NUCLEOTIDE SEQUENCE [LARGE SCALE GENOMIC DNA]</scope>
    <source>
        <strain evidence="4">CGMCC 1.8975</strain>
    </source>
</reference>